<sequence>MAVGSNLLVAEEVSGGDLLNLTPVLAVGGEGDVCGAVEEDVCEGGVRPGREDVVVRAQDGLRGARRGDDERRDGAEAEEHEAVAAVVGGEVAEGDMREAPNEVQVADDGQPARWRREHSQQLLPFSRRRRRRRVAPHEEEENYRASEQEGVDHSSSQQVMLMQHHNPTLGTRIDVDDTKG</sequence>
<keyword evidence="3" id="KW-1185">Reference proteome</keyword>
<accession>A0AAQ3SRU1</accession>
<evidence type="ECO:0000313" key="3">
    <source>
        <dbReference type="Proteomes" id="UP001341281"/>
    </source>
</evidence>
<reference evidence="2 3" key="1">
    <citation type="submission" date="2024-02" db="EMBL/GenBank/DDBJ databases">
        <title>High-quality chromosome-scale genome assembly of Pensacola bahiagrass (Paspalum notatum Flugge var. saurae).</title>
        <authorList>
            <person name="Vega J.M."/>
            <person name="Podio M."/>
            <person name="Orjuela J."/>
            <person name="Siena L.A."/>
            <person name="Pessino S.C."/>
            <person name="Combes M.C."/>
            <person name="Mariac C."/>
            <person name="Albertini E."/>
            <person name="Pupilli F."/>
            <person name="Ortiz J.P.A."/>
            <person name="Leblanc O."/>
        </authorList>
    </citation>
    <scope>NUCLEOTIDE SEQUENCE [LARGE SCALE GENOMIC DNA]</scope>
    <source>
        <strain evidence="2">R1</strain>
        <tissue evidence="2">Leaf</tissue>
    </source>
</reference>
<dbReference type="Proteomes" id="UP001341281">
    <property type="component" value="Chromosome 02"/>
</dbReference>
<evidence type="ECO:0000256" key="1">
    <source>
        <dbReference type="SAM" id="MobiDB-lite"/>
    </source>
</evidence>
<feature type="region of interest" description="Disordered" evidence="1">
    <location>
        <begin position="102"/>
        <end position="180"/>
    </location>
</feature>
<dbReference type="AlphaFoldDB" id="A0AAQ3SRU1"/>
<evidence type="ECO:0000313" key="2">
    <source>
        <dbReference type="EMBL" id="WVZ59461.1"/>
    </source>
</evidence>
<dbReference type="EMBL" id="CP144746">
    <property type="protein sequence ID" value="WVZ59461.1"/>
    <property type="molecule type" value="Genomic_DNA"/>
</dbReference>
<name>A0AAQ3SRU1_PASNO</name>
<feature type="compositionally biased region" description="Basic and acidic residues" evidence="1">
    <location>
        <begin position="142"/>
        <end position="152"/>
    </location>
</feature>
<organism evidence="2 3">
    <name type="scientific">Paspalum notatum var. saurae</name>
    <dbReference type="NCBI Taxonomy" id="547442"/>
    <lineage>
        <taxon>Eukaryota</taxon>
        <taxon>Viridiplantae</taxon>
        <taxon>Streptophyta</taxon>
        <taxon>Embryophyta</taxon>
        <taxon>Tracheophyta</taxon>
        <taxon>Spermatophyta</taxon>
        <taxon>Magnoliopsida</taxon>
        <taxon>Liliopsida</taxon>
        <taxon>Poales</taxon>
        <taxon>Poaceae</taxon>
        <taxon>PACMAD clade</taxon>
        <taxon>Panicoideae</taxon>
        <taxon>Andropogonodae</taxon>
        <taxon>Paspaleae</taxon>
        <taxon>Paspalinae</taxon>
        <taxon>Paspalum</taxon>
    </lineage>
</organism>
<gene>
    <name evidence="2" type="ORF">U9M48_009598</name>
</gene>
<proteinExistence type="predicted"/>
<feature type="compositionally biased region" description="Polar residues" evidence="1">
    <location>
        <begin position="153"/>
        <end position="169"/>
    </location>
</feature>
<protein>
    <submittedName>
        <fullName evidence="2">Uncharacterized protein</fullName>
    </submittedName>
</protein>